<evidence type="ECO:0000256" key="2">
    <source>
        <dbReference type="ARBA" id="ARBA00022692"/>
    </source>
</evidence>
<evidence type="ECO:0000256" key="4">
    <source>
        <dbReference type="ARBA" id="ARBA00023136"/>
    </source>
</evidence>
<evidence type="ECO:0000313" key="10">
    <source>
        <dbReference type="Proteomes" id="UP000327108"/>
    </source>
</evidence>
<feature type="transmembrane region" description="Helical" evidence="5">
    <location>
        <begin position="86"/>
        <end position="102"/>
    </location>
</feature>
<proteinExistence type="predicted"/>
<dbReference type="GO" id="GO:0016020">
    <property type="term" value="C:membrane"/>
    <property type="evidence" value="ECO:0007669"/>
    <property type="project" value="UniProtKB-SubCell"/>
</dbReference>
<protein>
    <submittedName>
        <fullName evidence="8">FUSC family protein</fullName>
    </submittedName>
    <submittedName>
        <fullName evidence="7">Fusaric acid resistance family protein</fullName>
    </submittedName>
</protein>
<evidence type="ECO:0000313" key="9">
    <source>
        <dbReference type="Proteomes" id="UP000215256"/>
    </source>
</evidence>
<evidence type="ECO:0000256" key="3">
    <source>
        <dbReference type="ARBA" id="ARBA00022989"/>
    </source>
</evidence>
<accession>A0A248UHH3</accession>
<dbReference type="OrthoDB" id="8447972at2"/>
<evidence type="ECO:0000256" key="5">
    <source>
        <dbReference type="SAM" id="Phobius"/>
    </source>
</evidence>
<keyword evidence="2 5" id="KW-0812">Transmembrane</keyword>
<dbReference type="Proteomes" id="UP000327108">
    <property type="component" value="Unassembled WGS sequence"/>
</dbReference>
<gene>
    <name evidence="7" type="ORF">CES85_2196</name>
    <name evidence="8" type="ORF">F3W84_18245</name>
</gene>
<sequence length="178" mass="19630">MAFVHLSHPEKALLYASKTLLGCLICWFALQWAGIEHPIWAVITVLIISDPDVRTTLALSQARAINTAVGCAIGMITIWLVGYSPVASLFGAALTVFVILMIDRYPVNWRLAPATVVIVMDAGRFAQTRNEELLLALSRLIEIALGCVVAIALAWIYTKFIERVRAHRQQLPPHAEGE</sequence>
<dbReference type="EMBL" id="CP022604">
    <property type="protein sequence ID" value="ASV85980.1"/>
    <property type="molecule type" value="Genomic_DNA"/>
</dbReference>
<evidence type="ECO:0000259" key="6">
    <source>
        <dbReference type="Pfam" id="PF13515"/>
    </source>
</evidence>
<evidence type="ECO:0000313" key="8">
    <source>
        <dbReference type="EMBL" id="KAA9366227.1"/>
    </source>
</evidence>
<reference evidence="7 9" key="1">
    <citation type="submission" date="2017-07" db="EMBL/GenBank/DDBJ databases">
        <title>Phylogenetic study on the rhizospheric bacterium Ochrobactrum sp. A44.</title>
        <authorList>
            <person name="Krzyzanowska D.M."/>
            <person name="Ossowicki A."/>
            <person name="Rajewska M."/>
            <person name="Maciag T."/>
            <person name="Kaczynski Z."/>
            <person name="Czerwicka M."/>
            <person name="Jafra S."/>
        </authorList>
    </citation>
    <scope>NUCLEOTIDE SEQUENCE [LARGE SCALE GENOMIC DNA]</scope>
    <source>
        <strain evidence="7 9">A44</strain>
    </source>
</reference>
<evidence type="ECO:0000313" key="7">
    <source>
        <dbReference type="EMBL" id="ASV85980.1"/>
    </source>
</evidence>
<reference evidence="8 10" key="2">
    <citation type="submission" date="2019-09" db="EMBL/GenBank/DDBJ databases">
        <title>Biological control of the noxious weed angled onion (Allium triquetrum) thwarted by endophytic bacteria in Victoria, Australia.</title>
        <authorList>
            <person name="Tehranchian P."/>
            <person name="Adair R.J."/>
            <person name="Van T.H."/>
            <person name="Morrison P.D."/>
            <person name="Williams H."/>
            <person name="Lawrie A.C."/>
        </authorList>
    </citation>
    <scope>NUCLEOTIDE SEQUENCE [LARGE SCALE GENOMIC DNA]</scope>
    <source>
        <strain evidence="8 10">RPTAtOch1</strain>
    </source>
</reference>
<dbReference type="Proteomes" id="UP000215256">
    <property type="component" value="Chromosome 1"/>
</dbReference>
<keyword evidence="4 5" id="KW-0472">Membrane</keyword>
<comment type="subcellular location">
    <subcellularLocation>
        <location evidence="1">Membrane</location>
        <topology evidence="1">Multi-pass membrane protein</topology>
    </subcellularLocation>
</comment>
<dbReference type="EMBL" id="VYXQ01000020">
    <property type="protein sequence ID" value="KAA9366227.1"/>
    <property type="molecule type" value="Genomic_DNA"/>
</dbReference>
<name>A0A248UHH3_9HYPH</name>
<dbReference type="KEGG" id="och:CES85_2196"/>
<feature type="transmembrane region" description="Helical" evidence="5">
    <location>
        <begin position="12"/>
        <end position="33"/>
    </location>
</feature>
<feature type="transmembrane region" description="Helical" evidence="5">
    <location>
        <begin position="109"/>
        <end position="127"/>
    </location>
</feature>
<evidence type="ECO:0000256" key="1">
    <source>
        <dbReference type="ARBA" id="ARBA00004141"/>
    </source>
</evidence>
<feature type="transmembrane region" description="Helical" evidence="5">
    <location>
        <begin position="133"/>
        <end position="158"/>
    </location>
</feature>
<feature type="domain" description="Integral membrane bound transporter" evidence="6">
    <location>
        <begin position="25"/>
        <end position="152"/>
    </location>
</feature>
<keyword evidence="10" id="KW-1185">Reference proteome</keyword>
<organism evidence="7 9">
    <name type="scientific">Ochrobactrum quorumnocens</name>
    <dbReference type="NCBI Taxonomy" id="271865"/>
    <lineage>
        <taxon>Bacteria</taxon>
        <taxon>Pseudomonadati</taxon>
        <taxon>Pseudomonadota</taxon>
        <taxon>Alphaproteobacteria</taxon>
        <taxon>Hyphomicrobiales</taxon>
        <taxon>Brucellaceae</taxon>
        <taxon>Brucella/Ochrobactrum group</taxon>
        <taxon>Ochrobactrum</taxon>
    </lineage>
</organism>
<dbReference type="InterPro" id="IPR049453">
    <property type="entry name" value="Memb_transporter_dom"/>
</dbReference>
<dbReference type="RefSeq" id="WP_095447981.1">
    <property type="nucleotide sequence ID" value="NZ_CP022604.1"/>
</dbReference>
<keyword evidence="3 5" id="KW-1133">Transmembrane helix</keyword>
<dbReference type="Pfam" id="PF13515">
    <property type="entry name" value="FUSC_2"/>
    <property type="match status" value="1"/>
</dbReference>
<dbReference type="AlphaFoldDB" id="A0A248UHH3"/>